<comment type="similarity">
    <text evidence="2">Belongs to the thymidylate kinase family.</text>
</comment>
<dbReference type="GO" id="GO:0004798">
    <property type="term" value="F:dTMP kinase activity"/>
    <property type="evidence" value="ECO:0007669"/>
    <property type="project" value="TreeGrafter"/>
</dbReference>
<keyword evidence="18" id="KW-1185">Reference proteome</keyword>
<evidence type="ECO:0000256" key="3">
    <source>
        <dbReference type="ARBA" id="ARBA00022679"/>
    </source>
</evidence>
<dbReference type="Proteomes" id="UP000694580">
    <property type="component" value="Chromosome 1"/>
</dbReference>
<dbReference type="FunFam" id="3.40.50.300:FF:001133">
    <property type="entry name" value="UMP-CMP kinase 2, mitochondrial"/>
    <property type="match status" value="1"/>
</dbReference>
<dbReference type="GO" id="GO:0005739">
    <property type="term" value="C:mitochondrion"/>
    <property type="evidence" value="ECO:0007669"/>
    <property type="project" value="UniProtKB-SubCell"/>
</dbReference>
<dbReference type="GeneID" id="114794379"/>
<accession>A0AAY4ALC6</accession>
<proteinExistence type="inferred from homology"/>
<keyword evidence="8" id="KW-0665">Pyrimidine biosynthesis</keyword>
<evidence type="ECO:0000256" key="8">
    <source>
        <dbReference type="ARBA" id="ARBA00022975"/>
    </source>
</evidence>
<keyword evidence="3" id="KW-0808">Transferase</keyword>
<dbReference type="RefSeq" id="XP_028842723.1">
    <property type="nucleotide sequence ID" value="XM_028986890.1"/>
</dbReference>
<dbReference type="GeneTree" id="ENSGT00940000154030"/>
<evidence type="ECO:0000256" key="9">
    <source>
        <dbReference type="ARBA" id="ARBA00023054"/>
    </source>
</evidence>
<dbReference type="EC" id="2.7.4.14" evidence="13"/>
<reference evidence="17 18" key="1">
    <citation type="submission" date="2020-06" db="EMBL/GenBank/DDBJ databases">
        <authorList>
            <consortium name="Wellcome Sanger Institute Data Sharing"/>
        </authorList>
    </citation>
    <scope>NUCLEOTIDE SEQUENCE [LARGE SCALE GENOMIC DNA]</scope>
</reference>
<organism evidence="17 18">
    <name type="scientific">Denticeps clupeoides</name>
    <name type="common">denticle herring</name>
    <dbReference type="NCBI Taxonomy" id="299321"/>
    <lineage>
        <taxon>Eukaryota</taxon>
        <taxon>Metazoa</taxon>
        <taxon>Chordata</taxon>
        <taxon>Craniata</taxon>
        <taxon>Vertebrata</taxon>
        <taxon>Euteleostomi</taxon>
        <taxon>Actinopterygii</taxon>
        <taxon>Neopterygii</taxon>
        <taxon>Teleostei</taxon>
        <taxon>Clupei</taxon>
        <taxon>Clupeiformes</taxon>
        <taxon>Denticipitoidei</taxon>
        <taxon>Denticipitidae</taxon>
        <taxon>Denticeps</taxon>
    </lineage>
</organism>
<evidence type="ECO:0000256" key="6">
    <source>
        <dbReference type="ARBA" id="ARBA00022840"/>
    </source>
</evidence>
<dbReference type="PANTHER" id="PTHR10344">
    <property type="entry name" value="THYMIDYLATE KINASE"/>
    <property type="match status" value="1"/>
</dbReference>
<dbReference type="GO" id="GO:0006227">
    <property type="term" value="P:dUDP biosynthetic process"/>
    <property type="evidence" value="ECO:0007669"/>
    <property type="project" value="TreeGrafter"/>
</dbReference>
<evidence type="ECO:0000256" key="13">
    <source>
        <dbReference type="ARBA" id="ARBA00066590"/>
    </source>
</evidence>
<dbReference type="GO" id="GO:0006233">
    <property type="term" value="P:dTDP biosynthetic process"/>
    <property type="evidence" value="ECO:0007669"/>
    <property type="project" value="TreeGrafter"/>
</dbReference>
<dbReference type="GO" id="GO:0005524">
    <property type="term" value="F:ATP binding"/>
    <property type="evidence" value="ECO:0007669"/>
    <property type="project" value="UniProtKB-KW"/>
</dbReference>
<evidence type="ECO:0000256" key="11">
    <source>
        <dbReference type="ARBA" id="ARBA00051396"/>
    </source>
</evidence>
<reference evidence="17" key="2">
    <citation type="submission" date="2025-08" db="UniProtKB">
        <authorList>
            <consortium name="Ensembl"/>
        </authorList>
    </citation>
    <scope>IDENTIFICATION</scope>
</reference>
<comment type="subcellular location">
    <subcellularLocation>
        <location evidence="1">Mitochondrion</location>
    </subcellularLocation>
</comment>
<dbReference type="Pfam" id="PF02223">
    <property type="entry name" value="Thymidylate_kin"/>
    <property type="match status" value="1"/>
</dbReference>
<evidence type="ECO:0000313" key="17">
    <source>
        <dbReference type="Ensembl" id="ENSDCDP00010009664.1"/>
    </source>
</evidence>
<reference evidence="17" key="3">
    <citation type="submission" date="2025-09" db="UniProtKB">
        <authorList>
            <consortium name="Ensembl"/>
        </authorList>
    </citation>
    <scope>IDENTIFICATION</scope>
</reference>
<evidence type="ECO:0000259" key="16">
    <source>
        <dbReference type="Pfam" id="PF02223"/>
    </source>
</evidence>
<dbReference type="Gene3D" id="3.40.50.300">
    <property type="entry name" value="P-loop containing nucleotide triphosphate hydrolases"/>
    <property type="match status" value="1"/>
</dbReference>
<evidence type="ECO:0000256" key="1">
    <source>
        <dbReference type="ARBA" id="ARBA00004173"/>
    </source>
</evidence>
<keyword evidence="5" id="KW-0418">Kinase</keyword>
<evidence type="ECO:0000256" key="7">
    <source>
        <dbReference type="ARBA" id="ARBA00022946"/>
    </source>
</evidence>
<keyword evidence="4" id="KW-0547">Nucleotide-binding</keyword>
<evidence type="ECO:0000256" key="5">
    <source>
        <dbReference type="ARBA" id="ARBA00022777"/>
    </source>
</evidence>
<keyword evidence="9" id="KW-0175">Coiled coil</keyword>
<dbReference type="GO" id="GO:0006235">
    <property type="term" value="P:dTTP biosynthetic process"/>
    <property type="evidence" value="ECO:0007669"/>
    <property type="project" value="TreeGrafter"/>
</dbReference>
<keyword evidence="10" id="KW-0496">Mitochondrion</keyword>
<dbReference type="InterPro" id="IPR027417">
    <property type="entry name" value="P-loop_NTPase"/>
</dbReference>
<evidence type="ECO:0000256" key="4">
    <source>
        <dbReference type="ARBA" id="ARBA00022741"/>
    </source>
</evidence>
<dbReference type="Ensembl" id="ENSDCDT00010010149.1">
    <property type="protein sequence ID" value="ENSDCDP00010009664.1"/>
    <property type="gene ID" value="ENSDCDG00010004301.1"/>
</dbReference>
<dbReference type="PANTHER" id="PTHR10344:SF4">
    <property type="entry name" value="UMP-CMP KINASE 2, MITOCHONDRIAL"/>
    <property type="match status" value="1"/>
</dbReference>
<evidence type="ECO:0000256" key="12">
    <source>
        <dbReference type="ARBA" id="ARBA00051598"/>
    </source>
</evidence>
<name>A0AAY4ALC6_9TELE</name>
<keyword evidence="7" id="KW-0809">Transit peptide</keyword>
<evidence type="ECO:0000256" key="15">
    <source>
        <dbReference type="ARBA" id="ARBA00076149"/>
    </source>
</evidence>
<dbReference type="GO" id="GO:0004550">
    <property type="term" value="F:nucleoside diphosphate kinase activity"/>
    <property type="evidence" value="ECO:0007669"/>
    <property type="project" value="TreeGrafter"/>
</dbReference>
<evidence type="ECO:0000313" key="18">
    <source>
        <dbReference type="Proteomes" id="UP000694580"/>
    </source>
</evidence>
<comment type="catalytic activity">
    <reaction evidence="12">
        <text>dCMP + ATP = dCDP + ADP</text>
        <dbReference type="Rhea" id="RHEA:25094"/>
        <dbReference type="ChEBI" id="CHEBI:30616"/>
        <dbReference type="ChEBI" id="CHEBI:57566"/>
        <dbReference type="ChEBI" id="CHEBI:58593"/>
        <dbReference type="ChEBI" id="CHEBI:456216"/>
        <dbReference type="EC" id="2.7.4.14"/>
    </reaction>
</comment>
<gene>
    <name evidence="17" type="primary">CMPK2</name>
</gene>
<dbReference type="AlphaFoldDB" id="A0AAY4ALC6"/>
<sequence length="416" mass="45590">MAQRLSRVRSWGSRVFAVECDVTTGPVYFSVAATPQGSGGDVRPLGQLFGHGKVFSLHVHGDDRVRAAKFHGDVKSRLSALPRGHVMEMSSFLPNQKRSLVKGFLMRVPADSSAADDALLELLREDAVHACSYATSGDRWWQQLLARSEEGLVVAERFCVAPAPAPEHHPSTLNIVNSDVFYSFRDAQQVLIECSNIIPESKAVLELVNKPSDPTVKGKFPVIVIEGLDATGKTTLTDSLKGAMGAVLLKSPPQVLAPFRQLFDAEPPLIRRAFYALGNYITARQIARESEKAPVIVDRFWHSTAAYAIATAVSGKVGNLPGLGSEVYQWPGDLLKPSLVLLLSVSPEERLRRLSGRGLEKTVEEAELEANHLFRQKVEEAYMRIQNPACEVVDASPSPDQVLQQVLLLIKSKCHL</sequence>
<dbReference type="InterPro" id="IPR039430">
    <property type="entry name" value="Thymidylate_kin-like_dom"/>
</dbReference>
<keyword evidence="6" id="KW-0067">ATP-binding</keyword>
<evidence type="ECO:0000256" key="14">
    <source>
        <dbReference type="ARBA" id="ARBA00070686"/>
    </source>
</evidence>
<feature type="domain" description="Thymidylate kinase-like" evidence="16">
    <location>
        <begin position="225"/>
        <end position="405"/>
    </location>
</feature>
<comment type="catalytic activity">
    <reaction evidence="11">
        <text>CMP + ATP = CDP + ADP</text>
        <dbReference type="Rhea" id="RHEA:11600"/>
        <dbReference type="ChEBI" id="CHEBI:30616"/>
        <dbReference type="ChEBI" id="CHEBI:58069"/>
        <dbReference type="ChEBI" id="CHEBI:60377"/>
        <dbReference type="ChEBI" id="CHEBI:456216"/>
        <dbReference type="EC" id="2.7.4.14"/>
    </reaction>
</comment>
<dbReference type="SUPFAM" id="SSF52540">
    <property type="entry name" value="P-loop containing nucleoside triphosphate hydrolases"/>
    <property type="match status" value="1"/>
</dbReference>
<evidence type="ECO:0000256" key="10">
    <source>
        <dbReference type="ARBA" id="ARBA00023128"/>
    </source>
</evidence>
<protein>
    <recommendedName>
        <fullName evidence="14">UMP-CMP kinase 2, mitochondrial</fullName>
        <ecNumber evidence="13">2.7.4.14</ecNumber>
    </recommendedName>
    <alternativeName>
        <fullName evidence="15">Nucleoside-diphosphate kinase</fullName>
    </alternativeName>
</protein>
<evidence type="ECO:0000256" key="2">
    <source>
        <dbReference type="ARBA" id="ARBA00009776"/>
    </source>
</evidence>